<accession>A0A0F9V1L9</accession>
<name>A0A0F9V1L9_9ZZZZ</name>
<evidence type="ECO:0000313" key="1">
    <source>
        <dbReference type="EMBL" id="KKN67386.1"/>
    </source>
</evidence>
<proteinExistence type="predicted"/>
<comment type="caution">
    <text evidence="1">The sequence shown here is derived from an EMBL/GenBank/DDBJ whole genome shotgun (WGS) entry which is preliminary data.</text>
</comment>
<sequence>MTIIRNAIGWEDEFGLQLAYDEEHAFMNKARHPDYKRPIWKEKKGVGS</sequence>
<dbReference type="AlphaFoldDB" id="A0A0F9V1L9"/>
<organism evidence="1">
    <name type="scientific">marine sediment metagenome</name>
    <dbReference type="NCBI Taxonomy" id="412755"/>
    <lineage>
        <taxon>unclassified sequences</taxon>
        <taxon>metagenomes</taxon>
        <taxon>ecological metagenomes</taxon>
    </lineage>
</organism>
<dbReference type="EMBL" id="LAZR01000476">
    <property type="protein sequence ID" value="KKN67386.1"/>
    <property type="molecule type" value="Genomic_DNA"/>
</dbReference>
<protein>
    <submittedName>
        <fullName evidence="1">Uncharacterized protein</fullName>
    </submittedName>
</protein>
<gene>
    <name evidence="1" type="ORF">LCGC14_0462500</name>
</gene>
<reference evidence="1" key="1">
    <citation type="journal article" date="2015" name="Nature">
        <title>Complex archaea that bridge the gap between prokaryotes and eukaryotes.</title>
        <authorList>
            <person name="Spang A."/>
            <person name="Saw J.H."/>
            <person name="Jorgensen S.L."/>
            <person name="Zaremba-Niedzwiedzka K."/>
            <person name="Martijn J."/>
            <person name="Lind A.E."/>
            <person name="van Eijk R."/>
            <person name="Schleper C."/>
            <person name="Guy L."/>
            <person name="Ettema T.J."/>
        </authorList>
    </citation>
    <scope>NUCLEOTIDE SEQUENCE</scope>
</reference>